<dbReference type="SMART" id="SM00849">
    <property type="entry name" value="Lactamase_B"/>
    <property type="match status" value="1"/>
</dbReference>
<dbReference type="Pfam" id="PF00753">
    <property type="entry name" value="Lactamase_B"/>
    <property type="match status" value="1"/>
</dbReference>
<accession>A0A6L6QP99</accession>
<keyword evidence="3" id="KW-1185">Reference proteome</keyword>
<organism evidence="2 3">
    <name type="scientific">Massilia eburnea</name>
    <dbReference type="NCBI Taxonomy" id="1776165"/>
    <lineage>
        <taxon>Bacteria</taxon>
        <taxon>Pseudomonadati</taxon>
        <taxon>Pseudomonadota</taxon>
        <taxon>Betaproteobacteria</taxon>
        <taxon>Burkholderiales</taxon>
        <taxon>Oxalobacteraceae</taxon>
        <taxon>Telluria group</taxon>
        <taxon>Massilia</taxon>
    </lineage>
</organism>
<name>A0A6L6QP99_9BURK</name>
<dbReference type="Gene3D" id="3.60.15.10">
    <property type="entry name" value="Ribonuclease Z/Hydroxyacylglutathione hydrolase-like"/>
    <property type="match status" value="1"/>
</dbReference>
<protein>
    <submittedName>
        <fullName evidence="2">SMB-1 family subclass B3 metallo-beta-lactamase</fullName>
    </submittedName>
</protein>
<dbReference type="PANTHER" id="PTHR42951:SF17">
    <property type="entry name" value="METALLO-BETA-LACTAMASE DOMAIN-CONTAINING PROTEIN"/>
    <property type="match status" value="1"/>
</dbReference>
<dbReference type="PANTHER" id="PTHR42951">
    <property type="entry name" value="METALLO-BETA-LACTAMASE DOMAIN-CONTAINING"/>
    <property type="match status" value="1"/>
</dbReference>
<dbReference type="NCBIfam" id="NF033105">
    <property type="entry name" value="bla_subclass_B3"/>
    <property type="match status" value="1"/>
</dbReference>
<dbReference type="SUPFAM" id="SSF56281">
    <property type="entry name" value="Metallo-hydrolase/oxidoreductase"/>
    <property type="match status" value="1"/>
</dbReference>
<gene>
    <name evidence="2" type="primary">blaSMB</name>
    <name evidence="2" type="ORF">GM658_22240</name>
</gene>
<proteinExistence type="predicted"/>
<evidence type="ECO:0000259" key="1">
    <source>
        <dbReference type="SMART" id="SM00849"/>
    </source>
</evidence>
<dbReference type="InterPro" id="IPR001279">
    <property type="entry name" value="Metallo-B-lactamas"/>
</dbReference>
<sequence length="276" mass="28662">MVLAAFASVAGAAGHSDDWNGAQKPFKIYGNTYYVGTAGISAVLIASPTGLILVDGATEKGGLVVADNIRALGYKLKDVKYILSSHAHHDHAGGIALLQKLSGASVLAGAGNVETLRTGLAPKEDPQFGTLDQFPGVAKVRAAADGEVVKLGSLAVTAHSTPGHTPGGTTWSWQSCEAGQCKTVVFADSLTAISADGYRFTDHPELVAQFRSSFAAVEGMACDIAIAAHPGVNDLWGSQERAAKEGNVAYINTDGCKSIVKAARERLDTRLASEKR</sequence>
<dbReference type="AlphaFoldDB" id="A0A6L6QP99"/>
<evidence type="ECO:0000313" key="2">
    <source>
        <dbReference type="EMBL" id="MTW13333.1"/>
    </source>
</evidence>
<dbReference type="Proteomes" id="UP000472320">
    <property type="component" value="Unassembled WGS sequence"/>
</dbReference>
<comment type="caution">
    <text evidence="2">The sequence shown here is derived from an EMBL/GenBank/DDBJ whole genome shotgun (WGS) entry which is preliminary data.</text>
</comment>
<dbReference type="InterPro" id="IPR050855">
    <property type="entry name" value="NDM-1-like"/>
</dbReference>
<dbReference type="NCBIfam" id="NF000287">
    <property type="entry name" value="SMB1_fam"/>
    <property type="match status" value="1"/>
</dbReference>
<dbReference type="OrthoDB" id="9762883at2"/>
<dbReference type="NCBIfam" id="NF012229">
    <property type="entry name" value="bla_class_B_core"/>
    <property type="match status" value="1"/>
</dbReference>
<reference evidence="2 3" key="1">
    <citation type="submission" date="2019-11" db="EMBL/GenBank/DDBJ databases">
        <title>Type strains purchased from KCTC, JCM and DSMZ.</title>
        <authorList>
            <person name="Lu H."/>
        </authorList>
    </citation>
    <scope>NUCLEOTIDE SEQUENCE [LARGE SCALE GENOMIC DNA]</scope>
    <source>
        <strain evidence="2 3">JCM 31587</strain>
    </source>
</reference>
<feature type="domain" description="Metallo-beta-lactamase" evidence="1">
    <location>
        <begin position="39"/>
        <end position="229"/>
    </location>
</feature>
<dbReference type="InterPro" id="IPR036866">
    <property type="entry name" value="RibonucZ/Hydroxyglut_hydro"/>
</dbReference>
<evidence type="ECO:0000313" key="3">
    <source>
        <dbReference type="Proteomes" id="UP000472320"/>
    </source>
</evidence>
<dbReference type="EMBL" id="WNKX01000021">
    <property type="protein sequence ID" value="MTW13333.1"/>
    <property type="molecule type" value="Genomic_DNA"/>
</dbReference>